<dbReference type="SUPFAM" id="SSF53474">
    <property type="entry name" value="alpha/beta-Hydrolases"/>
    <property type="match status" value="1"/>
</dbReference>
<proteinExistence type="inferred from homology"/>
<sequence length="302" mass="32504">MRSVLERVARSGHVPLYELSPQRARAAYEAGAGVLEVPRPHLARVQDLRIPVAPGVEVPARLVAPSAERLPVLVYFHGGGFTIGSIDSHDTLCRTLAQRAGCAVVSVGYRLAPEHRFPTAADDAWAALQWVARQGGALGLDTSRLAVGGDSAGGTLATVCATLARDAGLPLALQLLFYPGCAAWQTSASHRRYHQGLVLEQAHIEYFFGQYINDADREDWRFAPLNTPEVEGVAPAWFGLAECDPLVDDGVQYADKLRAAGVAVQLEIYRGVTHEFIKMGRALPQARQAHADAAAALAQAWQ</sequence>
<protein>
    <submittedName>
        <fullName evidence="4">Alpha/beta hydrolase</fullName>
    </submittedName>
</protein>
<evidence type="ECO:0000256" key="1">
    <source>
        <dbReference type="ARBA" id="ARBA00010515"/>
    </source>
</evidence>
<dbReference type="Pfam" id="PF07859">
    <property type="entry name" value="Abhydrolase_3"/>
    <property type="match status" value="1"/>
</dbReference>
<evidence type="ECO:0000256" key="2">
    <source>
        <dbReference type="ARBA" id="ARBA00022801"/>
    </source>
</evidence>
<dbReference type="GO" id="GO:0034338">
    <property type="term" value="F:short-chain carboxylesterase activity"/>
    <property type="evidence" value="ECO:0007669"/>
    <property type="project" value="TreeGrafter"/>
</dbReference>
<keyword evidence="5" id="KW-1185">Reference proteome</keyword>
<dbReference type="InterPro" id="IPR002168">
    <property type="entry name" value="Lipase_GDXG_HIS_AS"/>
</dbReference>
<reference evidence="4 5" key="2">
    <citation type="submission" date="2020-06" db="EMBL/GenBank/DDBJ databases">
        <title>Ramlibacter rhizophilus sp. nov., isolated from rhizosphere soil of national flower Mugunghwa from South Korea.</title>
        <authorList>
            <person name="Zheng-Fei Y."/>
            <person name="Huan T."/>
        </authorList>
    </citation>
    <scope>NUCLEOTIDE SEQUENCE [LARGE SCALE GENOMIC DNA]</scope>
    <source>
        <strain evidence="4 5">B156</strain>
    </source>
</reference>
<comment type="caution">
    <text evidence="4">The sequence shown here is derived from an EMBL/GenBank/DDBJ whole genome shotgun (WGS) entry which is preliminary data.</text>
</comment>
<feature type="domain" description="Alpha/beta hydrolase fold-3" evidence="3">
    <location>
        <begin position="73"/>
        <end position="277"/>
    </location>
</feature>
<gene>
    <name evidence="4" type="ORF">HK415_07495</name>
</gene>
<dbReference type="Proteomes" id="UP000552954">
    <property type="component" value="Unassembled WGS sequence"/>
</dbReference>
<dbReference type="PANTHER" id="PTHR23024:SF24">
    <property type="entry name" value="ALPHA_BETA HYDROLASE FOLD-3 DOMAIN-CONTAINING PROTEIN"/>
    <property type="match status" value="1"/>
</dbReference>
<dbReference type="EMBL" id="JABFCS010000001">
    <property type="protein sequence ID" value="NNU43037.1"/>
    <property type="molecule type" value="Genomic_DNA"/>
</dbReference>
<dbReference type="AlphaFoldDB" id="A0A849KA74"/>
<organism evidence="4 5">
    <name type="scientific">Ramlibacter montanisoli</name>
    <dbReference type="NCBI Taxonomy" id="2732512"/>
    <lineage>
        <taxon>Bacteria</taxon>
        <taxon>Pseudomonadati</taxon>
        <taxon>Pseudomonadota</taxon>
        <taxon>Betaproteobacteria</taxon>
        <taxon>Burkholderiales</taxon>
        <taxon>Comamonadaceae</taxon>
        <taxon>Ramlibacter</taxon>
    </lineage>
</organism>
<dbReference type="Gene3D" id="3.40.50.1820">
    <property type="entry name" value="alpha/beta hydrolase"/>
    <property type="match status" value="1"/>
</dbReference>
<dbReference type="PANTHER" id="PTHR23024">
    <property type="entry name" value="ARYLACETAMIDE DEACETYLASE"/>
    <property type="match status" value="1"/>
</dbReference>
<evidence type="ECO:0000313" key="5">
    <source>
        <dbReference type="Proteomes" id="UP000552954"/>
    </source>
</evidence>
<dbReference type="InterPro" id="IPR050466">
    <property type="entry name" value="Carboxylest/Gibb_receptor"/>
</dbReference>
<comment type="similarity">
    <text evidence="1">Belongs to the 'GDXG' lipolytic enzyme family.</text>
</comment>
<dbReference type="InterPro" id="IPR029058">
    <property type="entry name" value="AB_hydrolase_fold"/>
</dbReference>
<evidence type="ECO:0000313" key="4">
    <source>
        <dbReference type="EMBL" id="NNU43037.1"/>
    </source>
</evidence>
<accession>A0A849KA74</accession>
<reference evidence="4 5" key="1">
    <citation type="submission" date="2020-05" db="EMBL/GenBank/DDBJ databases">
        <authorList>
            <person name="Khan S.A."/>
            <person name="Jeon C.O."/>
            <person name="Chun B.H."/>
        </authorList>
    </citation>
    <scope>NUCLEOTIDE SEQUENCE [LARGE SCALE GENOMIC DNA]</scope>
    <source>
        <strain evidence="4 5">B156</strain>
    </source>
</reference>
<dbReference type="InterPro" id="IPR013094">
    <property type="entry name" value="AB_hydrolase_3"/>
</dbReference>
<dbReference type="RefSeq" id="WP_171557808.1">
    <property type="nucleotide sequence ID" value="NZ_JABFCS010000001.1"/>
</dbReference>
<dbReference type="PROSITE" id="PS01173">
    <property type="entry name" value="LIPASE_GDXG_HIS"/>
    <property type="match status" value="1"/>
</dbReference>
<evidence type="ECO:0000259" key="3">
    <source>
        <dbReference type="Pfam" id="PF07859"/>
    </source>
</evidence>
<keyword evidence="2 4" id="KW-0378">Hydrolase</keyword>
<name>A0A849KA74_9BURK</name>